<feature type="domain" description="ABC transporter" evidence="13">
    <location>
        <begin position="355"/>
        <end position="590"/>
    </location>
</feature>
<proteinExistence type="predicted"/>
<dbReference type="GO" id="GO:0015421">
    <property type="term" value="F:ABC-type oligopeptide transporter activity"/>
    <property type="evidence" value="ECO:0007669"/>
    <property type="project" value="TreeGrafter"/>
</dbReference>
<protein>
    <submittedName>
        <fullName evidence="15">ATP-binding cassette, subfamily B, MsbA</fullName>
    </submittedName>
</protein>
<keyword evidence="8" id="KW-1278">Translocase</keyword>
<dbReference type="PANTHER" id="PTHR43394">
    <property type="entry name" value="ATP-DEPENDENT PERMEASE MDL1, MITOCHONDRIAL"/>
    <property type="match status" value="1"/>
</dbReference>
<gene>
    <name evidence="15" type="ORF">SAMN05421749_101640</name>
</gene>
<feature type="transmembrane region" description="Helical" evidence="12">
    <location>
        <begin position="37"/>
        <end position="59"/>
    </location>
</feature>
<evidence type="ECO:0000259" key="14">
    <source>
        <dbReference type="PROSITE" id="PS50929"/>
    </source>
</evidence>
<evidence type="ECO:0000313" key="15">
    <source>
        <dbReference type="EMBL" id="SDB87905.1"/>
    </source>
</evidence>
<keyword evidence="10" id="KW-0445">Lipid transport</keyword>
<evidence type="ECO:0000256" key="8">
    <source>
        <dbReference type="ARBA" id="ARBA00022967"/>
    </source>
</evidence>
<dbReference type="Pfam" id="PF00005">
    <property type="entry name" value="ABC_tran"/>
    <property type="match status" value="1"/>
</dbReference>
<dbReference type="Gene3D" id="1.20.1560.10">
    <property type="entry name" value="ABC transporter type 1, transmembrane domain"/>
    <property type="match status" value="1"/>
</dbReference>
<feature type="transmembrane region" description="Helical" evidence="12">
    <location>
        <begin position="80"/>
        <end position="102"/>
    </location>
</feature>
<keyword evidence="2" id="KW-0813">Transport</keyword>
<keyword evidence="7 15" id="KW-0067">ATP-binding</keyword>
<dbReference type="InterPro" id="IPR017871">
    <property type="entry name" value="ABC_transporter-like_CS"/>
</dbReference>
<feature type="transmembrane region" description="Helical" evidence="12">
    <location>
        <begin position="179"/>
        <end position="196"/>
    </location>
</feature>
<keyword evidence="4" id="KW-0997">Cell inner membrane</keyword>
<dbReference type="GO" id="GO:0016887">
    <property type="term" value="F:ATP hydrolysis activity"/>
    <property type="evidence" value="ECO:0007669"/>
    <property type="project" value="InterPro"/>
</dbReference>
<organism evidence="15 16">
    <name type="scientific">Acinetobacter marinus</name>
    <dbReference type="NCBI Taxonomy" id="281375"/>
    <lineage>
        <taxon>Bacteria</taxon>
        <taxon>Pseudomonadati</taxon>
        <taxon>Pseudomonadota</taxon>
        <taxon>Gammaproteobacteria</taxon>
        <taxon>Moraxellales</taxon>
        <taxon>Moraxellaceae</taxon>
        <taxon>Acinetobacter</taxon>
    </lineage>
</organism>
<feature type="domain" description="ABC transmembrane type-1" evidence="14">
    <location>
        <begin position="43"/>
        <end position="324"/>
    </location>
</feature>
<keyword evidence="9 12" id="KW-1133">Transmembrane helix</keyword>
<dbReference type="EMBL" id="FMYK01000001">
    <property type="protein sequence ID" value="SDB87905.1"/>
    <property type="molecule type" value="Genomic_DNA"/>
</dbReference>
<dbReference type="InterPro" id="IPR036640">
    <property type="entry name" value="ABC1_TM_sf"/>
</dbReference>
<evidence type="ECO:0000313" key="16">
    <source>
        <dbReference type="Proteomes" id="UP000242317"/>
    </source>
</evidence>
<dbReference type="Gene3D" id="3.40.50.300">
    <property type="entry name" value="P-loop containing nucleotide triphosphate hydrolases"/>
    <property type="match status" value="1"/>
</dbReference>
<reference evidence="16" key="1">
    <citation type="submission" date="2016-09" db="EMBL/GenBank/DDBJ databases">
        <authorList>
            <person name="Varghese N."/>
            <person name="Submissions S."/>
        </authorList>
    </citation>
    <scope>NUCLEOTIDE SEQUENCE [LARGE SCALE GENOMIC DNA]</scope>
    <source>
        <strain evidence="16">ANC 3699</strain>
    </source>
</reference>
<keyword evidence="6" id="KW-0547">Nucleotide-binding</keyword>
<dbReference type="GO" id="GO:0034040">
    <property type="term" value="F:ATPase-coupled lipid transmembrane transporter activity"/>
    <property type="evidence" value="ECO:0007669"/>
    <property type="project" value="InterPro"/>
</dbReference>
<dbReference type="CDD" id="cd18552">
    <property type="entry name" value="ABC_6TM_MsbA_like"/>
    <property type="match status" value="1"/>
</dbReference>
<dbReference type="InterPro" id="IPR039421">
    <property type="entry name" value="Type_1_exporter"/>
</dbReference>
<evidence type="ECO:0000256" key="5">
    <source>
        <dbReference type="ARBA" id="ARBA00022692"/>
    </source>
</evidence>
<accession>A0A1G6H1X5</accession>
<dbReference type="SUPFAM" id="SSF52540">
    <property type="entry name" value="P-loop containing nucleoside triphosphate hydrolases"/>
    <property type="match status" value="1"/>
</dbReference>
<evidence type="ECO:0000259" key="13">
    <source>
        <dbReference type="PROSITE" id="PS50893"/>
    </source>
</evidence>
<dbReference type="InterPro" id="IPR003593">
    <property type="entry name" value="AAA+_ATPase"/>
</dbReference>
<dbReference type="AlphaFoldDB" id="A0A1G6H1X5"/>
<dbReference type="SUPFAM" id="SSF90123">
    <property type="entry name" value="ABC transporter transmembrane region"/>
    <property type="match status" value="1"/>
</dbReference>
<evidence type="ECO:0000256" key="2">
    <source>
        <dbReference type="ARBA" id="ARBA00022448"/>
    </source>
</evidence>
<dbReference type="InterPro" id="IPR027417">
    <property type="entry name" value="P-loop_NTPase"/>
</dbReference>
<dbReference type="GO" id="GO:0005524">
    <property type="term" value="F:ATP binding"/>
    <property type="evidence" value="ECO:0007669"/>
    <property type="project" value="UniProtKB-KW"/>
</dbReference>
<feature type="transmembrane region" description="Helical" evidence="12">
    <location>
        <begin position="258"/>
        <end position="285"/>
    </location>
</feature>
<keyword evidence="3" id="KW-1003">Cell membrane</keyword>
<name>A0A1G6H1X5_9GAMM</name>
<dbReference type="FunFam" id="3.40.50.300:FF:000218">
    <property type="entry name" value="Multidrug ABC transporter ATP-binding protein"/>
    <property type="match status" value="1"/>
</dbReference>
<dbReference type="PROSITE" id="PS00211">
    <property type="entry name" value="ABC_TRANSPORTER_1"/>
    <property type="match status" value="1"/>
</dbReference>
<evidence type="ECO:0000256" key="4">
    <source>
        <dbReference type="ARBA" id="ARBA00022519"/>
    </source>
</evidence>
<dbReference type="GO" id="GO:0005886">
    <property type="term" value="C:plasma membrane"/>
    <property type="evidence" value="ECO:0007669"/>
    <property type="project" value="UniProtKB-SubCell"/>
</dbReference>
<keyword evidence="16" id="KW-1185">Reference proteome</keyword>
<evidence type="ECO:0000256" key="6">
    <source>
        <dbReference type="ARBA" id="ARBA00022741"/>
    </source>
</evidence>
<dbReference type="InterPro" id="IPR011917">
    <property type="entry name" value="ABC_transpr_lipidA"/>
</dbReference>
<evidence type="ECO:0000256" key="10">
    <source>
        <dbReference type="ARBA" id="ARBA00023055"/>
    </source>
</evidence>
<dbReference type="InterPro" id="IPR011527">
    <property type="entry name" value="ABC1_TM_dom"/>
</dbReference>
<keyword evidence="11 12" id="KW-0472">Membrane</keyword>
<dbReference type="SMART" id="SM00382">
    <property type="entry name" value="AAA"/>
    <property type="match status" value="1"/>
</dbReference>
<dbReference type="Pfam" id="PF00664">
    <property type="entry name" value="ABC_membrane"/>
    <property type="match status" value="1"/>
</dbReference>
<keyword evidence="5 12" id="KW-0812">Transmembrane</keyword>
<dbReference type="PROSITE" id="PS50929">
    <property type="entry name" value="ABC_TM1F"/>
    <property type="match status" value="1"/>
</dbReference>
<evidence type="ECO:0000256" key="3">
    <source>
        <dbReference type="ARBA" id="ARBA00022475"/>
    </source>
</evidence>
<evidence type="ECO:0000256" key="11">
    <source>
        <dbReference type="ARBA" id="ARBA00023136"/>
    </source>
</evidence>
<evidence type="ECO:0000256" key="7">
    <source>
        <dbReference type="ARBA" id="ARBA00022840"/>
    </source>
</evidence>
<dbReference type="NCBIfam" id="TIGR02203">
    <property type="entry name" value="MsbA_lipidA"/>
    <property type="match status" value="1"/>
</dbReference>
<dbReference type="PROSITE" id="PS50893">
    <property type="entry name" value="ABC_TRANSPORTER_2"/>
    <property type="match status" value="1"/>
</dbReference>
<dbReference type="PANTHER" id="PTHR43394:SF1">
    <property type="entry name" value="ATP-BINDING CASSETTE SUB-FAMILY B MEMBER 10, MITOCHONDRIAL"/>
    <property type="match status" value="1"/>
</dbReference>
<evidence type="ECO:0000256" key="1">
    <source>
        <dbReference type="ARBA" id="ARBA00004651"/>
    </source>
</evidence>
<evidence type="ECO:0000256" key="12">
    <source>
        <dbReference type="SAM" id="Phobius"/>
    </source>
</evidence>
<comment type="subcellular location">
    <subcellularLocation>
        <location evidence="1">Cell membrane</location>
        <topology evidence="1">Multi-pass membrane protein</topology>
    </subcellularLocation>
</comment>
<dbReference type="Proteomes" id="UP000242317">
    <property type="component" value="Unassembled WGS sequence"/>
</dbReference>
<evidence type="ECO:0000256" key="9">
    <source>
        <dbReference type="ARBA" id="ARBA00022989"/>
    </source>
</evidence>
<sequence length="598" mass="66615">MSRELKNQAKADLKNYGKSDFRTDLQVYFRLLSYLKAYWKVGLLVLLGFAINAATEVSIAQLIKYIIDAINTADQSAKNLFPALVILLFFCRGLGSFLGSYFSAVISRNLVFTLRQQIFDKLLKLPTQYYLNNSSGHVTAKIIYNVEQVTAASTESLKSIVRDGLTVILLLGYLFYMNWRLSLTILVIAPLIALVIRKAAKRMRKLSTQLQNSMGDVSHVVQEAVAGYSVVKSFGGQAYEKKRFLQYSKENLKKGLKLVVVVSINTPLVQLFMAIAMSAVIWISLRPQIIGDTSAGEFVAYITAAGLLSRPVKALTDVNEKIQRGLAAAKSIFDLLDQPEEPNLGQFKPPMTGQIQFKQLGVTYPDGTQALRNIDLQIESGETIALVGRSGAGKSTLVNTIMRYQNHTEGQIIMDGHEIEDIELDYLRHHIAMVNQQVILFDRTVRENIAYGELVDATEEQIIAAAKAAYAHDFIMELPKGYDTNLGANGLNLSGGQRQRLAIARAMLKNAPILILDEATSALDNQSEHYIQQALEQAMQGRTTIVIAHRLSTIENADRIVVMDHGQILEVGNHQTLLDKQGEYAKLYQRQFHLDDVN</sequence>
<dbReference type="InterPro" id="IPR003439">
    <property type="entry name" value="ABC_transporter-like_ATP-bd"/>
</dbReference>